<dbReference type="RefSeq" id="WP_093261040.1">
    <property type="nucleotide sequence ID" value="NZ_FNKK01000002.1"/>
</dbReference>
<dbReference type="PROSITE" id="PS00583">
    <property type="entry name" value="PFKB_KINASES_1"/>
    <property type="match status" value="1"/>
</dbReference>
<evidence type="ECO:0000313" key="8">
    <source>
        <dbReference type="Proteomes" id="UP000217103"/>
    </source>
</evidence>
<evidence type="ECO:0000259" key="6">
    <source>
        <dbReference type="Pfam" id="PF00294"/>
    </source>
</evidence>
<evidence type="ECO:0000313" key="7">
    <source>
        <dbReference type="EMBL" id="SDR20354.1"/>
    </source>
</evidence>
<feature type="domain" description="Carbohydrate kinase PfkB" evidence="6">
    <location>
        <begin position="5"/>
        <end position="297"/>
    </location>
</feature>
<dbReference type="EMBL" id="FNKK01000002">
    <property type="protein sequence ID" value="SDR20354.1"/>
    <property type="molecule type" value="Genomic_DNA"/>
</dbReference>
<keyword evidence="2" id="KW-0808">Transferase</keyword>
<proteinExistence type="inferred from homology"/>
<dbReference type="GO" id="GO:0005524">
    <property type="term" value="F:ATP binding"/>
    <property type="evidence" value="ECO:0007669"/>
    <property type="project" value="UniProtKB-KW"/>
</dbReference>
<accession>A0A1H1H4K4</accession>
<dbReference type="InterPro" id="IPR002173">
    <property type="entry name" value="Carboh/pur_kinase_PfkB_CS"/>
</dbReference>
<evidence type="ECO:0000256" key="4">
    <source>
        <dbReference type="ARBA" id="ARBA00022777"/>
    </source>
</evidence>
<dbReference type="InterPro" id="IPR011611">
    <property type="entry name" value="PfkB_dom"/>
</dbReference>
<dbReference type="CDD" id="cd01167">
    <property type="entry name" value="bac_FRK"/>
    <property type="match status" value="1"/>
</dbReference>
<comment type="similarity">
    <text evidence="1">Belongs to the carbohydrate kinase PfkB family.</text>
</comment>
<evidence type="ECO:0000256" key="2">
    <source>
        <dbReference type="ARBA" id="ARBA00022679"/>
    </source>
</evidence>
<dbReference type="InterPro" id="IPR050306">
    <property type="entry name" value="PfkB_Carbo_kinase"/>
</dbReference>
<dbReference type="OrthoDB" id="9795789at2"/>
<dbReference type="STRING" id="35622.SAMN04489764_4054"/>
<dbReference type="Gene3D" id="3.40.1190.20">
    <property type="match status" value="1"/>
</dbReference>
<keyword evidence="8" id="KW-1185">Reference proteome</keyword>
<organism evidence="7 8">
    <name type="scientific">Thermostaphylospora chromogena</name>
    <dbReference type="NCBI Taxonomy" id="35622"/>
    <lineage>
        <taxon>Bacteria</taxon>
        <taxon>Bacillati</taxon>
        <taxon>Actinomycetota</taxon>
        <taxon>Actinomycetes</taxon>
        <taxon>Streptosporangiales</taxon>
        <taxon>Thermomonosporaceae</taxon>
        <taxon>Thermostaphylospora</taxon>
    </lineage>
</organism>
<dbReference type="Pfam" id="PF00294">
    <property type="entry name" value="PfkB"/>
    <property type="match status" value="1"/>
</dbReference>
<keyword evidence="3" id="KW-0547">Nucleotide-binding</keyword>
<dbReference type="InterPro" id="IPR029056">
    <property type="entry name" value="Ribokinase-like"/>
</dbReference>
<protein>
    <submittedName>
        <fullName evidence="7">Fructokinase</fullName>
    </submittedName>
</protein>
<evidence type="ECO:0000256" key="3">
    <source>
        <dbReference type="ARBA" id="ARBA00022741"/>
    </source>
</evidence>
<dbReference type="PANTHER" id="PTHR43085:SF1">
    <property type="entry name" value="PSEUDOURIDINE KINASE-RELATED"/>
    <property type="match status" value="1"/>
</dbReference>
<keyword evidence="5" id="KW-0067">ATP-binding</keyword>
<sequence length="314" mass="32289">MTFLVVGEGLVDLIGVAGQWRFSAVAGGSPLNVAVMLAALGRPVRFAGEAGRDFFGDLLRAHLARHGVPDAEVADAEATSLAFARIGADGSARYDFRFTWRFAAPVQLAGVSRLHTGSLATLVEPGAARVLRLMDAAAAAGIPVSYDPNIRPALAGEHARAVAAVERCVRRSDTVKASVEDLAWLYPGEPYLDVARRWAAMPYAAAAAGSGFGRRLVVVTLGADGAVAVLGGEALACPALKVEVADTVGAGDAFTAACLAALDGGPISTERVARALRRGCAAAAVACTREGAVPPTPREVEAVLSSVPAPRRLD</sequence>
<keyword evidence="4 7" id="KW-0418">Kinase</keyword>
<dbReference type="AlphaFoldDB" id="A0A1H1H4K4"/>
<dbReference type="PANTHER" id="PTHR43085">
    <property type="entry name" value="HEXOKINASE FAMILY MEMBER"/>
    <property type="match status" value="1"/>
</dbReference>
<gene>
    <name evidence="7" type="ORF">SAMN04489764_4054</name>
</gene>
<dbReference type="Proteomes" id="UP000217103">
    <property type="component" value="Unassembled WGS sequence"/>
</dbReference>
<reference evidence="7 8" key="1">
    <citation type="submission" date="2016-10" db="EMBL/GenBank/DDBJ databases">
        <authorList>
            <person name="de Groot N.N."/>
        </authorList>
    </citation>
    <scope>NUCLEOTIDE SEQUENCE [LARGE SCALE GENOMIC DNA]</scope>
    <source>
        <strain evidence="7 8">DSM 43794</strain>
    </source>
</reference>
<name>A0A1H1H4K4_9ACTN</name>
<dbReference type="SUPFAM" id="SSF53613">
    <property type="entry name" value="Ribokinase-like"/>
    <property type="match status" value="1"/>
</dbReference>
<evidence type="ECO:0000256" key="5">
    <source>
        <dbReference type="ARBA" id="ARBA00022840"/>
    </source>
</evidence>
<dbReference type="GO" id="GO:0016301">
    <property type="term" value="F:kinase activity"/>
    <property type="evidence" value="ECO:0007669"/>
    <property type="project" value="UniProtKB-KW"/>
</dbReference>
<evidence type="ECO:0000256" key="1">
    <source>
        <dbReference type="ARBA" id="ARBA00010688"/>
    </source>
</evidence>